<feature type="repeat" description="ANK" evidence="3">
    <location>
        <begin position="101"/>
        <end position="133"/>
    </location>
</feature>
<dbReference type="InterPro" id="IPR002110">
    <property type="entry name" value="Ankyrin_rpt"/>
</dbReference>
<dbReference type="PRINTS" id="PR01415">
    <property type="entry name" value="ANKYRIN"/>
</dbReference>
<dbReference type="SUPFAM" id="SSF48403">
    <property type="entry name" value="Ankyrin repeat"/>
    <property type="match status" value="1"/>
</dbReference>
<feature type="repeat" description="ANK" evidence="3">
    <location>
        <begin position="2"/>
        <end position="34"/>
    </location>
</feature>
<reference evidence="5" key="1">
    <citation type="journal article" date="2020" name="mSystems">
        <title>Genome- and Community-Level Interaction Insights into Carbon Utilization and Element Cycling Functions of Hydrothermarchaeota in Hydrothermal Sediment.</title>
        <authorList>
            <person name="Zhou Z."/>
            <person name="Liu Y."/>
            <person name="Xu W."/>
            <person name="Pan J."/>
            <person name="Luo Z.H."/>
            <person name="Li M."/>
        </authorList>
    </citation>
    <scope>NUCLEOTIDE SEQUENCE [LARGE SCALE GENOMIC DNA]</scope>
    <source>
        <strain evidence="5">SpSt-116</strain>
    </source>
</reference>
<feature type="repeat" description="ANK" evidence="3">
    <location>
        <begin position="35"/>
        <end position="67"/>
    </location>
</feature>
<organism evidence="5">
    <name type="scientific">Thermofilum adornatum</name>
    <dbReference type="NCBI Taxonomy" id="1365176"/>
    <lineage>
        <taxon>Archaea</taxon>
        <taxon>Thermoproteota</taxon>
        <taxon>Thermoprotei</taxon>
        <taxon>Thermofilales</taxon>
        <taxon>Thermofilaceae</taxon>
        <taxon>Thermofilum</taxon>
    </lineage>
</organism>
<dbReference type="SMART" id="SM00248">
    <property type="entry name" value="ANK"/>
    <property type="match status" value="5"/>
</dbReference>
<proteinExistence type="predicted"/>
<evidence type="ECO:0000256" key="1">
    <source>
        <dbReference type="ARBA" id="ARBA00022737"/>
    </source>
</evidence>
<sequence length="303" mass="33064">MSLNVELLEASMKGDVNTVKELLEKGADPNARDSSGWTPLHTAATHGHVNVAKLLIEYGADVNAKTLRGWTPLHFASAFRVPLMVKLLLEKGADVNAKDKDGATPLHFAASKGYLDIVELLLKSGADPSILNSLGHTPAELAEINGHREIAVYIRDWSRNILSGTFEKPRENLKPTEPMNRQISAGGKIEIVDVDSSSVLRVGEWSKLRIVLRGKGVFRLKLEGDVDYISEDFYNVNAEAGVELAIKPRMQGEVPVKVIAEGDEAKTSKLIWLRVESPKACPMCGAQVEAGAKYCWRCGARLG</sequence>
<comment type="caution">
    <text evidence="5">The sequence shown here is derived from an EMBL/GenBank/DDBJ whole genome shotgun (WGS) entry which is preliminary data.</text>
</comment>
<dbReference type="Pfam" id="PF00023">
    <property type="entry name" value="Ank"/>
    <property type="match status" value="1"/>
</dbReference>
<gene>
    <name evidence="5" type="ORF">ENN26_04255</name>
</gene>
<dbReference type="AlphaFoldDB" id="A0A7C1CEK8"/>
<dbReference type="PROSITE" id="PS50088">
    <property type="entry name" value="ANK_REPEAT"/>
    <property type="match status" value="4"/>
</dbReference>
<feature type="domain" description="DUF7577" evidence="4">
    <location>
        <begin position="281"/>
        <end position="302"/>
    </location>
</feature>
<dbReference type="PROSITE" id="PS50297">
    <property type="entry name" value="ANK_REP_REGION"/>
    <property type="match status" value="4"/>
</dbReference>
<keyword evidence="2 3" id="KW-0040">ANK repeat</keyword>
<dbReference type="Pfam" id="PF12796">
    <property type="entry name" value="Ank_2"/>
    <property type="match status" value="1"/>
</dbReference>
<evidence type="ECO:0000256" key="2">
    <source>
        <dbReference type="ARBA" id="ARBA00023043"/>
    </source>
</evidence>
<dbReference type="InterPro" id="IPR036770">
    <property type="entry name" value="Ankyrin_rpt-contain_sf"/>
</dbReference>
<feature type="repeat" description="ANK" evidence="3">
    <location>
        <begin position="68"/>
        <end position="100"/>
    </location>
</feature>
<dbReference type="Gene3D" id="1.25.40.20">
    <property type="entry name" value="Ankyrin repeat-containing domain"/>
    <property type="match status" value="1"/>
</dbReference>
<dbReference type="Pfam" id="PF24463">
    <property type="entry name" value="DUF7577"/>
    <property type="match status" value="1"/>
</dbReference>
<evidence type="ECO:0000313" key="5">
    <source>
        <dbReference type="EMBL" id="HDP14976.1"/>
    </source>
</evidence>
<protein>
    <recommendedName>
        <fullName evidence="4">DUF7577 domain-containing protein</fullName>
    </recommendedName>
</protein>
<dbReference type="PANTHER" id="PTHR24171">
    <property type="entry name" value="ANKYRIN REPEAT DOMAIN-CONTAINING PROTEIN 39-RELATED"/>
    <property type="match status" value="1"/>
</dbReference>
<keyword evidence="1" id="KW-0677">Repeat</keyword>
<accession>A0A7C1CEK8</accession>
<dbReference type="InterPro" id="IPR055999">
    <property type="entry name" value="DUF7577"/>
</dbReference>
<evidence type="ECO:0000259" key="4">
    <source>
        <dbReference type="Pfam" id="PF24463"/>
    </source>
</evidence>
<name>A0A7C1CEK8_9CREN</name>
<dbReference type="EMBL" id="DSAY01000076">
    <property type="protein sequence ID" value="HDP14976.1"/>
    <property type="molecule type" value="Genomic_DNA"/>
</dbReference>
<evidence type="ECO:0000256" key="3">
    <source>
        <dbReference type="PROSITE-ProRule" id="PRU00023"/>
    </source>
</evidence>